<dbReference type="InterPro" id="IPR045137">
    <property type="entry name" value="RBM26/27"/>
</dbReference>
<reference evidence="5 6" key="1">
    <citation type="journal article" date="2021" name="Elife">
        <title>Chloroplast acquisition without the gene transfer in kleptoplastic sea slugs, Plakobranchus ocellatus.</title>
        <authorList>
            <person name="Maeda T."/>
            <person name="Takahashi S."/>
            <person name="Yoshida T."/>
            <person name="Shimamura S."/>
            <person name="Takaki Y."/>
            <person name="Nagai Y."/>
            <person name="Toyoda A."/>
            <person name="Suzuki Y."/>
            <person name="Arimoto A."/>
            <person name="Ishii H."/>
            <person name="Satoh N."/>
            <person name="Nishiyama T."/>
            <person name="Hasebe M."/>
            <person name="Maruyama T."/>
            <person name="Minagawa J."/>
            <person name="Obokata J."/>
            <person name="Shigenobu S."/>
        </authorList>
    </citation>
    <scope>NUCLEOTIDE SEQUENCE [LARGE SCALE GENOMIC DNA]</scope>
</reference>
<sequence length="272" mass="30981">MIIEQVEALKTWLTTKLSPICDAEPGALAKYVCALVKKDKPEQDLRDICVDQLDVFLQQNTKPFVNDLFDVLKSKAYIPPASEAKPKPAAAASVTVKGFSAKDKDETQKKKSSEISSTTDDKENKNDPVTLGSSSSVISPSLKSVTGTTDPVYSKDNKEPVTSINREPPRELRETTGSSKDGRDRDHGASRDRRDSWRDERSRDGIRDARDIIRENRERDKERGGGADMRDSRGDTREVREPRDRIDFRDRDRDMRRRRTRSRSFSPRRRDL</sequence>
<evidence type="ECO:0000313" key="5">
    <source>
        <dbReference type="EMBL" id="GFN87468.1"/>
    </source>
</evidence>
<evidence type="ECO:0000313" key="6">
    <source>
        <dbReference type="Proteomes" id="UP000735302"/>
    </source>
</evidence>
<dbReference type="EMBL" id="BLXT01001714">
    <property type="protein sequence ID" value="GFN87468.1"/>
    <property type="molecule type" value="Genomic_DNA"/>
</dbReference>
<feature type="domain" description="PWI" evidence="4">
    <location>
        <begin position="7"/>
        <end position="74"/>
    </location>
</feature>
<evidence type="ECO:0000256" key="2">
    <source>
        <dbReference type="ARBA" id="ARBA00022884"/>
    </source>
</evidence>
<accession>A0AAV3YZ97</accession>
<comment type="caution">
    <text evidence="5">The sequence shown here is derived from an EMBL/GenBank/DDBJ whole genome shotgun (WGS) entry which is preliminary data.</text>
</comment>
<keyword evidence="6" id="KW-1185">Reference proteome</keyword>
<evidence type="ECO:0000256" key="1">
    <source>
        <dbReference type="ARBA" id="ARBA00022664"/>
    </source>
</evidence>
<gene>
    <name evidence="5" type="ORF">PoB_001397400</name>
</gene>
<dbReference type="Gene3D" id="1.20.1390.10">
    <property type="entry name" value="PWI domain"/>
    <property type="match status" value="1"/>
</dbReference>
<dbReference type="InterPro" id="IPR002483">
    <property type="entry name" value="PWI_dom"/>
</dbReference>
<evidence type="ECO:0000256" key="3">
    <source>
        <dbReference type="SAM" id="MobiDB-lite"/>
    </source>
</evidence>
<dbReference type="AlphaFoldDB" id="A0AAV3YZ97"/>
<dbReference type="PANTHER" id="PTHR14398">
    <property type="entry name" value="RNA RECOGNITION RRM/RNP DOMAIN"/>
    <property type="match status" value="1"/>
</dbReference>
<feature type="compositionally biased region" description="Low complexity" evidence="3">
    <location>
        <begin position="133"/>
        <end position="144"/>
    </location>
</feature>
<feature type="compositionally biased region" description="Basic and acidic residues" evidence="3">
    <location>
        <begin position="100"/>
        <end position="126"/>
    </location>
</feature>
<evidence type="ECO:0000259" key="4">
    <source>
        <dbReference type="Pfam" id="PF01480"/>
    </source>
</evidence>
<dbReference type="GO" id="GO:0006397">
    <property type="term" value="P:mRNA processing"/>
    <property type="evidence" value="ECO:0007669"/>
    <property type="project" value="UniProtKB-KW"/>
</dbReference>
<dbReference type="GO" id="GO:0003723">
    <property type="term" value="F:RNA binding"/>
    <property type="evidence" value="ECO:0007669"/>
    <property type="project" value="UniProtKB-KW"/>
</dbReference>
<dbReference type="SUPFAM" id="SSF101233">
    <property type="entry name" value="PWI domain"/>
    <property type="match status" value="1"/>
</dbReference>
<feature type="region of interest" description="Disordered" evidence="3">
    <location>
        <begin position="100"/>
        <end position="272"/>
    </location>
</feature>
<dbReference type="InterPro" id="IPR036483">
    <property type="entry name" value="PWI_dom_sf"/>
</dbReference>
<feature type="compositionally biased region" description="Basic and acidic residues" evidence="3">
    <location>
        <begin position="167"/>
        <end position="255"/>
    </location>
</feature>
<keyword evidence="2" id="KW-0694">RNA-binding</keyword>
<organism evidence="5 6">
    <name type="scientific">Plakobranchus ocellatus</name>
    <dbReference type="NCBI Taxonomy" id="259542"/>
    <lineage>
        <taxon>Eukaryota</taxon>
        <taxon>Metazoa</taxon>
        <taxon>Spiralia</taxon>
        <taxon>Lophotrochozoa</taxon>
        <taxon>Mollusca</taxon>
        <taxon>Gastropoda</taxon>
        <taxon>Heterobranchia</taxon>
        <taxon>Euthyneura</taxon>
        <taxon>Panpulmonata</taxon>
        <taxon>Sacoglossa</taxon>
        <taxon>Placobranchoidea</taxon>
        <taxon>Plakobranchidae</taxon>
        <taxon>Plakobranchus</taxon>
    </lineage>
</organism>
<name>A0AAV3YZ97_9GAST</name>
<proteinExistence type="predicted"/>
<protein>
    <submittedName>
        <fullName evidence="5">RNA-binding protein 26</fullName>
    </submittedName>
</protein>
<dbReference type="Pfam" id="PF01480">
    <property type="entry name" value="PWI"/>
    <property type="match status" value="1"/>
</dbReference>
<dbReference type="GO" id="GO:0005634">
    <property type="term" value="C:nucleus"/>
    <property type="evidence" value="ECO:0007669"/>
    <property type="project" value="TreeGrafter"/>
</dbReference>
<dbReference type="Proteomes" id="UP000735302">
    <property type="component" value="Unassembled WGS sequence"/>
</dbReference>
<keyword evidence="1" id="KW-0507">mRNA processing</keyword>
<dbReference type="PANTHER" id="PTHR14398:SF0">
    <property type="entry name" value="ZINC FINGER PROTEIN SWM"/>
    <property type="match status" value="1"/>
</dbReference>